<dbReference type="PANTHER" id="PTHR46238">
    <property type="entry name" value="REVERSE TRANSCRIPTASE DOMAIN-CONTAINING PROTEIN"/>
    <property type="match status" value="1"/>
</dbReference>
<evidence type="ECO:0000256" key="1">
    <source>
        <dbReference type="SAM" id="MobiDB-lite"/>
    </source>
</evidence>
<feature type="compositionally biased region" description="Low complexity" evidence="1">
    <location>
        <begin position="36"/>
        <end position="65"/>
    </location>
</feature>
<dbReference type="ExpressionAtlas" id="N1R1J4">
    <property type="expression patterns" value="baseline"/>
</dbReference>
<reference evidence="2" key="1">
    <citation type="submission" date="2015-06" db="UniProtKB">
        <authorList>
            <consortium name="EnsemblPlants"/>
        </authorList>
    </citation>
    <scope>IDENTIFICATION</scope>
</reference>
<dbReference type="PANTHER" id="PTHR46238:SF11">
    <property type="entry name" value="AGAMOUS-LIKE MADS-BOX PROTEIN AGL16"/>
    <property type="match status" value="1"/>
</dbReference>
<dbReference type="InterPro" id="IPR000477">
    <property type="entry name" value="RT_dom"/>
</dbReference>
<feature type="compositionally biased region" description="Polar residues" evidence="1">
    <location>
        <begin position="23"/>
        <end position="34"/>
    </location>
</feature>
<sequence length="571" mass="64465">MAREEKGGRRRCERRWAVRAGGTIQTAPTSTPGSRPSRGSAATGPSPSSSSGRTSSCASPDASDSAPPPPTCVCYRRELVTIYFWTFQEEMRADGDILLKSELIVPTAGGLYQLVKRVSQMAISRRPIVQEDILVFRSLVEERFEDIATQLRGSHWTSTCVITTTKFNSFFYGREDAHAALCYLTQRGKARYLAIRKEDPVELLVKKAAKRAVGEARGRAYEDLYQRVRTSDVDTDDFPIKIGLHQGSALSPYLFALVMDEVTRDIQGDIPWCMLFADDVVLVDDSRTGANRKLELWRQTLESKGFRLSRTKTEYMMCGFSTTRCEEEEVSLDGQVVPKKDTFRYLGSMLQEDGGIDEDVNHRVKAGWMKWRQASGILCDKRVRQKLKGKFYRTRICIKYPYFKSSRRAALMSFKAGDKQGAFRYVRQSKLFSESRNKCTQLLERVEEVISLIASAESTKQVYEAIQIGMKAMKEHNVSIEDINTHLKEVDDLVAAQRKINVALESAPLHSLADEEDIEEEFRNLEAELEDKISPVHVEEPEPVLHANDDSPDETVESLSNNLSSMKLGAM</sequence>
<dbReference type="PROSITE" id="PS50878">
    <property type="entry name" value="RT_POL"/>
    <property type="match status" value="1"/>
</dbReference>
<dbReference type="AlphaFoldDB" id="N1R1J4"/>
<dbReference type="InterPro" id="IPR043128">
    <property type="entry name" value="Rev_trsase/Diguanyl_cyclase"/>
</dbReference>
<dbReference type="Gene3D" id="3.30.70.270">
    <property type="match status" value="1"/>
</dbReference>
<dbReference type="Pfam" id="PF03357">
    <property type="entry name" value="Snf7"/>
    <property type="match status" value="1"/>
</dbReference>
<protein>
    <submittedName>
        <fullName evidence="2">Uncharacterized protein</fullName>
    </submittedName>
</protein>
<accession>N1R1J4</accession>
<dbReference type="Pfam" id="PF00078">
    <property type="entry name" value="RVT_1"/>
    <property type="match status" value="1"/>
</dbReference>
<evidence type="ECO:0000313" key="2">
    <source>
        <dbReference type="EnsemblPlants" id="EMT16429"/>
    </source>
</evidence>
<feature type="region of interest" description="Disordered" evidence="1">
    <location>
        <begin position="1"/>
        <end position="68"/>
    </location>
</feature>
<organism evidence="2">
    <name type="scientific">Aegilops tauschii</name>
    <name type="common">Tausch's goatgrass</name>
    <name type="synonym">Aegilops squarrosa</name>
    <dbReference type="NCBI Taxonomy" id="37682"/>
    <lineage>
        <taxon>Eukaryota</taxon>
        <taxon>Viridiplantae</taxon>
        <taxon>Streptophyta</taxon>
        <taxon>Embryophyta</taxon>
        <taxon>Tracheophyta</taxon>
        <taxon>Spermatophyta</taxon>
        <taxon>Magnoliopsida</taxon>
        <taxon>Liliopsida</taxon>
        <taxon>Poales</taxon>
        <taxon>Poaceae</taxon>
        <taxon>BOP clade</taxon>
        <taxon>Pooideae</taxon>
        <taxon>Triticodae</taxon>
        <taxon>Triticeae</taxon>
        <taxon>Triticinae</taxon>
        <taxon>Aegilops</taxon>
    </lineage>
</organism>
<dbReference type="SUPFAM" id="SSF56672">
    <property type="entry name" value="DNA/RNA polymerases"/>
    <property type="match status" value="1"/>
</dbReference>
<dbReference type="EnsemblPlants" id="EMT16429">
    <property type="protein sequence ID" value="EMT16429"/>
    <property type="gene ID" value="F775_01472"/>
</dbReference>
<dbReference type="InterPro" id="IPR043502">
    <property type="entry name" value="DNA/RNA_pol_sf"/>
</dbReference>
<dbReference type="InterPro" id="IPR005024">
    <property type="entry name" value="Snf7_fam"/>
</dbReference>
<name>N1R1J4_AEGTA</name>
<dbReference type="GO" id="GO:0007034">
    <property type="term" value="P:vacuolar transport"/>
    <property type="evidence" value="ECO:0007669"/>
    <property type="project" value="InterPro"/>
</dbReference>
<proteinExistence type="predicted"/>
<feature type="region of interest" description="Disordered" evidence="1">
    <location>
        <begin position="539"/>
        <end position="571"/>
    </location>
</feature>